<name>A0A7R8VDX8_TIMDO</name>
<dbReference type="EMBL" id="OA565276">
    <property type="protein sequence ID" value="CAD7196665.1"/>
    <property type="molecule type" value="Genomic_DNA"/>
</dbReference>
<dbReference type="GO" id="GO:0008475">
    <property type="term" value="F:procollagen-lysine 5-dioxygenase activity"/>
    <property type="evidence" value="ECO:0007669"/>
    <property type="project" value="TreeGrafter"/>
</dbReference>
<dbReference type="AlphaFoldDB" id="A0A7R8VDX8"/>
<gene>
    <name evidence="1" type="ORF">TDIB3V08_LOCUS3001</name>
</gene>
<evidence type="ECO:0000313" key="1">
    <source>
        <dbReference type="EMBL" id="CAD7196665.1"/>
    </source>
</evidence>
<proteinExistence type="predicted"/>
<dbReference type="GO" id="GO:0005783">
    <property type="term" value="C:endoplasmic reticulum"/>
    <property type="evidence" value="ECO:0007669"/>
    <property type="project" value="TreeGrafter"/>
</dbReference>
<organism evidence="1">
    <name type="scientific">Timema douglasi</name>
    <name type="common">Walking stick</name>
    <dbReference type="NCBI Taxonomy" id="61478"/>
    <lineage>
        <taxon>Eukaryota</taxon>
        <taxon>Metazoa</taxon>
        <taxon>Ecdysozoa</taxon>
        <taxon>Arthropoda</taxon>
        <taxon>Hexapoda</taxon>
        <taxon>Insecta</taxon>
        <taxon>Pterygota</taxon>
        <taxon>Neoptera</taxon>
        <taxon>Polyneoptera</taxon>
        <taxon>Phasmatodea</taxon>
        <taxon>Timematodea</taxon>
        <taxon>Timematoidea</taxon>
        <taxon>Timematidae</taxon>
        <taxon>Timema</taxon>
    </lineage>
</organism>
<reference evidence="1" key="1">
    <citation type="submission" date="2020-11" db="EMBL/GenBank/DDBJ databases">
        <authorList>
            <person name="Tran Van P."/>
        </authorList>
    </citation>
    <scope>NUCLEOTIDE SEQUENCE</scope>
</reference>
<dbReference type="InterPro" id="IPR050757">
    <property type="entry name" value="Collagen_mod_GT25"/>
</dbReference>
<dbReference type="PANTHER" id="PTHR10730">
    <property type="entry name" value="PROCOLLAGEN-LYSINE,2-OXOGLUTARATE 5-DIOXYGENASE/GLYCOSYLTRANSFERASE 25 FAMILY MEMBER"/>
    <property type="match status" value="1"/>
</dbReference>
<dbReference type="PANTHER" id="PTHR10730:SF45">
    <property type="entry name" value="PROCOLLAGEN-LYSINE,2-OXOGLUTARATE 5-DIOXYGENASE"/>
    <property type="match status" value="1"/>
</dbReference>
<sequence length="194" mass="22701">MQIVHLNWYGLGDYVSGENVRNKKNHGCITFLLSQRSIGMFRVGRKNRTLGVWNVPYVSGCYLINGSVIANTETRPSYAFDSLDPDMAFCSNMREKDIFMFVSNRMDFGHLVNADNFDTDKTNSEIYQLFDNRWDWEQRYIHENYSENLNPNHTAEQPCPDVYWFPIVTPRFCKEFIEIMEAFGQWSDGTNEVS</sequence>
<accession>A0A7R8VDX8</accession>
<protein>
    <submittedName>
        <fullName evidence="1">Uncharacterized protein</fullName>
    </submittedName>
</protein>